<evidence type="ECO:0000259" key="2">
    <source>
        <dbReference type="Pfam" id="PF00534"/>
    </source>
</evidence>
<dbReference type="SUPFAM" id="SSF53756">
    <property type="entry name" value="UDP-Glycosyltransferase/glycogen phosphorylase"/>
    <property type="match status" value="1"/>
</dbReference>
<dbReference type="PANTHER" id="PTHR46660:SF2">
    <property type="entry name" value="GLYCOSYLTRANSFERASE 1 DOMAIN-CONTAINING PROTEIN 1"/>
    <property type="match status" value="1"/>
</dbReference>
<sequence length="344" mass="38610">MRLLFLACLIPKTGNCTTAERMRDHIESAGHVCVLRDTTDFSSASDVKLLMSQDKEPFDAAMAIHLFKGARFLLDAGLPFGVVFGGTDINEDVKDDHKQSVMEEVLHRARFAVAFTEEMKQKAKVYLDCDITKIYVQAHGIETRASPTFSWTDFLHTTGVRVDRVDDLRVFLLVCGLRKVKDPLYLLNTFSEWHAQNPLVILIIIGPKIDPVFSSEVEECVKRSAGVFLAAERNQEELHAVMRKSFAVVNSSVSEGMSAAILEAMDLCVPVLARDIPGNAAVVQHGHSGLLFSSPEEFVLLSKRLLGDEELQENLRTNGKRYVMETHDCVKERRTYQQLVEKLQ</sequence>
<dbReference type="GO" id="GO:0016757">
    <property type="term" value="F:glycosyltransferase activity"/>
    <property type="evidence" value="ECO:0007669"/>
    <property type="project" value="UniProtKB-KW"/>
</dbReference>
<reference evidence="3" key="1">
    <citation type="submission" date="2023-08" db="EMBL/GenBank/DDBJ databases">
        <title>Pelteobagrus vachellii genome.</title>
        <authorList>
            <person name="Liu H."/>
        </authorList>
    </citation>
    <scope>NUCLEOTIDE SEQUENCE</scope>
    <source>
        <strain evidence="3">PRFRI_2022a</strain>
        <tissue evidence="3">Muscle</tissue>
    </source>
</reference>
<keyword evidence="1" id="KW-0328">Glycosyltransferase</keyword>
<feature type="domain" description="Glycosyl transferase family 1" evidence="2">
    <location>
        <begin position="166"/>
        <end position="321"/>
    </location>
</feature>
<dbReference type="Pfam" id="PF00534">
    <property type="entry name" value="Glycos_transf_1"/>
    <property type="match status" value="1"/>
</dbReference>
<organism evidence="3 4">
    <name type="scientific">Tachysurus vachellii</name>
    <name type="common">Darkbarbel catfish</name>
    <name type="synonym">Pelteobagrus vachellii</name>
    <dbReference type="NCBI Taxonomy" id="175792"/>
    <lineage>
        <taxon>Eukaryota</taxon>
        <taxon>Metazoa</taxon>
        <taxon>Chordata</taxon>
        <taxon>Craniata</taxon>
        <taxon>Vertebrata</taxon>
        <taxon>Euteleostomi</taxon>
        <taxon>Actinopterygii</taxon>
        <taxon>Neopterygii</taxon>
        <taxon>Teleostei</taxon>
        <taxon>Ostariophysi</taxon>
        <taxon>Siluriformes</taxon>
        <taxon>Bagridae</taxon>
        <taxon>Tachysurus</taxon>
    </lineage>
</organism>
<dbReference type="PANTHER" id="PTHR46660">
    <property type="match status" value="1"/>
</dbReference>
<dbReference type="Proteomes" id="UP001187315">
    <property type="component" value="Unassembled WGS sequence"/>
</dbReference>
<gene>
    <name evidence="3" type="ORF">Q7C36_012189</name>
</gene>
<comment type="caution">
    <text evidence="3">The sequence shown here is derived from an EMBL/GenBank/DDBJ whole genome shotgun (WGS) entry which is preliminary data.</text>
</comment>
<evidence type="ECO:0000313" key="3">
    <source>
        <dbReference type="EMBL" id="KAK2840610.1"/>
    </source>
</evidence>
<dbReference type="InterPro" id="IPR052622">
    <property type="entry name" value="Glycosyltransferase_G1"/>
</dbReference>
<dbReference type="Gene3D" id="3.40.50.2000">
    <property type="entry name" value="Glycogen Phosphorylase B"/>
    <property type="match status" value="2"/>
</dbReference>
<keyword evidence="4" id="KW-1185">Reference proteome</keyword>
<proteinExistence type="predicted"/>
<name>A0AA88MKU7_TACVA</name>
<accession>A0AA88MKU7</accession>
<keyword evidence="1" id="KW-0808">Transferase</keyword>
<evidence type="ECO:0000313" key="4">
    <source>
        <dbReference type="Proteomes" id="UP001187315"/>
    </source>
</evidence>
<dbReference type="AlphaFoldDB" id="A0AA88MKU7"/>
<dbReference type="InterPro" id="IPR001296">
    <property type="entry name" value="Glyco_trans_1"/>
</dbReference>
<dbReference type="EMBL" id="JAVHJS010000012">
    <property type="protein sequence ID" value="KAK2840610.1"/>
    <property type="molecule type" value="Genomic_DNA"/>
</dbReference>
<evidence type="ECO:0000256" key="1">
    <source>
        <dbReference type="ARBA" id="ARBA00022676"/>
    </source>
</evidence>
<protein>
    <recommendedName>
        <fullName evidence="2">Glycosyl transferase family 1 domain-containing protein</fullName>
    </recommendedName>
</protein>
<dbReference type="CDD" id="cd03801">
    <property type="entry name" value="GT4_PimA-like"/>
    <property type="match status" value="1"/>
</dbReference>